<comment type="function">
    <text evidence="10">Cell wall formation. Catalyzes the transfer of a GlcNAc subunit on undecaprenyl-pyrophosphoryl-MurNAc-pentapeptide (lipid intermediate I) to form undecaprenyl-pyrophosphoryl-MurNAc-(pentapeptide)GlcNAc (lipid intermediate II).</text>
</comment>
<dbReference type="Pfam" id="PF03033">
    <property type="entry name" value="Glyco_transf_28"/>
    <property type="match status" value="1"/>
</dbReference>
<sequence>MTVVTSPRHLVIAAAGTGGHVIPGLAVAREMQSRGWTVSWLGTPAGMENRLVPPSGIELDRIGFAGLRGKGAFGMLRGAWQLLRALAESFGILRRRAATAVLGMGGYVCFPAGLVARGLLRKPLVLVNADAALLLSNRSLLRWADRVAFGFDGEAARSVPQAVVTGNPVRAEIEAIAPPAQRFAGRSGPLRVLVLGGSLGAKVLNDTLPAALARLAPAERPQLTHQTGLAHIETVRESYRRADLLDDHHANHHGNHHDHSGPVPELLPFIDDMARRLAECDLVICRAGAVTVSELCAAGVAAVLVPLIVSTTSHQRDNAQWLASHQAGIHLPQAELTPERLADMLRHLDRARLLQLAEQARSLAQPRSAARVADEIESLVSKEAAA</sequence>
<keyword evidence="1 10" id="KW-1003">Cell membrane</keyword>
<dbReference type="HAMAP" id="MF_00033">
    <property type="entry name" value="MurG"/>
    <property type="match status" value="1"/>
</dbReference>
<dbReference type="EMBL" id="AP025730">
    <property type="protein sequence ID" value="BDI04229.1"/>
    <property type="molecule type" value="Genomic_DNA"/>
</dbReference>
<dbReference type="CDD" id="cd03785">
    <property type="entry name" value="GT28_MurG"/>
    <property type="match status" value="1"/>
</dbReference>
<keyword evidence="8 10" id="KW-0131">Cell cycle</keyword>
<evidence type="ECO:0000259" key="12">
    <source>
        <dbReference type="Pfam" id="PF04101"/>
    </source>
</evidence>
<feature type="binding site" evidence="10">
    <location>
        <position position="198"/>
    </location>
    <ligand>
        <name>UDP-N-acetyl-alpha-D-glucosamine</name>
        <dbReference type="ChEBI" id="CHEBI:57705"/>
    </ligand>
</feature>
<comment type="subcellular location">
    <subcellularLocation>
        <location evidence="10">Cell membrane</location>
        <topology evidence="10">Peripheral membrane protein</topology>
        <orientation evidence="10">Cytoplasmic side</orientation>
    </subcellularLocation>
</comment>
<keyword evidence="7 10" id="KW-0472">Membrane</keyword>
<evidence type="ECO:0000256" key="7">
    <source>
        <dbReference type="ARBA" id="ARBA00023136"/>
    </source>
</evidence>
<comment type="similarity">
    <text evidence="10">Belongs to the glycosyltransferase 28 family. MurG subfamily.</text>
</comment>
<feature type="domain" description="Glycosyl transferase family 28 C-terminal" evidence="12">
    <location>
        <begin position="192"/>
        <end position="362"/>
    </location>
</feature>
<dbReference type="PANTHER" id="PTHR21015">
    <property type="entry name" value="UDP-N-ACETYLGLUCOSAMINE--N-ACETYLMURAMYL-(PENTAPEPTIDE) PYROPHOSPHORYL-UNDECAPRENOL N-ACETYLGLUCOSAMINE TRANSFERASE 1"/>
    <property type="match status" value="1"/>
</dbReference>
<keyword evidence="6 10" id="KW-0573">Peptidoglycan synthesis</keyword>
<feature type="binding site" evidence="10">
    <location>
        <begin position="17"/>
        <end position="19"/>
    </location>
    <ligand>
        <name>UDP-N-acetyl-alpha-D-glucosamine</name>
        <dbReference type="ChEBI" id="CHEBI:57705"/>
    </ligand>
</feature>
<keyword evidence="14" id="KW-1185">Reference proteome</keyword>
<feature type="binding site" evidence="10">
    <location>
        <position position="315"/>
    </location>
    <ligand>
        <name>UDP-N-acetyl-alpha-D-glucosamine</name>
        <dbReference type="ChEBI" id="CHEBI:57705"/>
    </ligand>
</feature>
<dbReference type="Gene3D" id="3.40.50.2000">
    <property type="entry name" value="Glycogen Phosphorylase B"/>
    <property type="match status" value="2"/>
</dbReference>
<dbReference type="InterPro" id="IPR007235">
    <property type="entry name" value="Glyco_trans_28_C"/>
</dbReference>
<protein>
    <recommendedName>
        <fullName evidence="10">UDP-N-acetylglucosamine--N-acetylmuramyl-(pentapeptide) pyrophosphoryl-undecaprenol N-acetylglucosamine transferase</fullName>
        <ecNumber evidence="10">2.4.1.227</ecNumber>
    </recommendedName>
    <alternativeName>
        <fullName evidence="10">Undecaprenyl-PP-MurNAc-pentapeptide-UDPGlcNAc GlcNAc transferase</fullName>
    </alternativeName>
</protein>
<evidence type="ECO:0000256" key="4">
    <source>
        <dbReference type="ARBA" id="ARBA00022679"/>
    </source>
</evidence>
<evidence type="ECO:0000256" key="5">
    <source>
        <dbReference type="ARBA" id="ARBA00022960"/>
    </source>
</evidence>
<evidence type="ECO:0000256" key="6">
    <source>
        <dbReference type="ARBA" id="ARBA00022984"/>
    </source>
</evidence>
<accession>A0ABM7YIL5</accession>
<comment type="pathway">
    <text evidence="10">Cell wall biogenesis; peptidoglycan biosynthesis.</text>
</comment>
<comment type="catalytic activity">
    <reaction evidence="10">
        <text>di-trans,octa-cis-undecaprenyl diphospho-N-acetyl-alpha-D-muramoyl-L-alanyl-D-glutamyl-meso-2,6-diaminopimeloyl-D-alanyl-D-alanine + UDP-N-acetyl-alpha-D-glucosamine = di-trans,octa-cis-undecaprenyl diphospho-[N-acetyl-alpha-D-glucosaminyl-(1-&gt;4)]-N-acetyl-alpha-D-muramoyl-L-alanyl-D-glutamyl-meso-2,6-diaminopimeloyl-D-alanyl-D-alanine + UDP + H(+)</text>
        <dbReference type="Rhea" id="RHEA:31227"/>
        <dbReference type="ChEBI" id="CHEBI:15378"/>
        <dbReference type="ChEBI" id="CHEBI:57705"/>
        <dbReference type="ChEBI" id="CHEBI:58223"/>
        <dbReference type="ChEBI" id="CHEBI:61387"/>
        <dbReference type="ChEBI" id="CHEBI:61388"/>
        <dbReference type="EC" id="2.4.1.227"/>
    </reaction>
</comment>
<dbReference type="Proteomes" id="UP001057498">
    <property type="component" value="Chromosome"/>
</dbReference>
<gene>
    <name evidence="10 13" type="primary">murG</name>
    <name evidence="13" type="ORF">CATMQ487_11990</name>
</gene>
<feature type="binding site" evidence="10">
    <location>
        <position position="170"/>
    </location>
    <ligand>
        <name>UDP-N-acetyl-alpha-D-glucosamine</name>
        <dbReference type="ChEBI" id="CHEBI:57705"/>
    </ligand>
</feature>
<dbReference type="GO" id="GO:0016740">
    <property type="term" value="F:transferase activity"/>
    <property type="evidence" value="ECO:0007669"/>
    <property type="project" value="UniProtKB-KW"/>
</dbReference>
<keyword evidence="9 10" id="KW-0961">Cell wall biogenesis/degradation</keyword>
<dbReference type="Pfam" id="PF04101">
    <property type="entry name" value="Glyco_tran_28_C"/>
    <property type="match status" value="1"/>
</dbReference>
<reference evidence="13" key="1">
    <citation type="submission" date="2022-04" db="EMBL/GenBank/DDBJ databases">
        <title>Whole genome sequence of Sphaerotilus sp. FB-5.</title>
        <authorList>
            <person name="Takeda M."/>
            <person name="Narihara S."/>
            <person name="Akimoto M."/>
            <person name="Akimoto R."/>
            <person name="Nishiyashiki S."/>
            <person name="Murakami T."/>
        </authorList>
    </citation>
    <scope>NUCLEOTIDE SEQUENCE</scope>
    <source>
        <strain evidence="13">FB-5</strain>
    </source>
</reference>
<organism evidence="13 14">
    <name type="scientific">Sphaerotilus microaerophilus</name>
    <dbReference type="NCBI Taxonomy" id="2914710"/>
    <lineage>
        <taxon>Bacteria</taxon>
        <taxon>Pseudomonadati</taxon>
        <taxon>Pseudomonadota</taxon>
        <taxon>Betaproteobacteria</taxon>
        <taxon>Burkholderiales</taxon>
        <taxon>Sphaerotilaceae</taxon>
        <taxon>Sphaerotilus</taxon>
    </lineage>
</organism>
<evidence type="ECO:0000256" key="8">
    <source>
        <dbReference type="ARBA" id="ARBA00023306"/>
    </source>
</evidence>
<feature type="binding site" evidence="10">
    <location>
        <position position="270"/>
    </location>
    <ligand>
        <name>UDP-N-acetyl-alpha-D-glucosamine</name>
        <dbReference type="ChEBI" id="CHEBI:57705"/>
    </ligand>
</feature>
<evidence type="ECO:0000259" key="11">
    <source>
        <dbReference type="Pfam" id="PF03033"/>
    </source>
</evidence>
<feature type="domain" description="Glycosyltransferase family 28 N-terminal" evidence="11">
    <location>
        <begin position="11"/>
        <end position="148"/>
    </location>
</feature>
<proteinExistence type="inferred from homology"/>
<keyword evidence="3 10" id="KW-0328">Glycosyltransferase</keyword>
<dbReference type="InterPro" id="IPR006009">
    <property type="entry name" value="GlcNAc_MurG"/>
</dbReference>
<evidence type="ECO:0000256" key="2">
    <source>
        <dbReference type="ARBA" id="ARBA00022618"/>
    </source>
</evidence>
<keyword evidence="2 10" id="KW-0132">Cell division</keyword>
<evidence type="ECO:0000256" key="3">
    <source>
        <dbReference type="ARBA" id="ARBA00022676"/>
    </source>
</evidence>
<evidence type="ECO:0000256" key="9">
    <source>
        <dbReference type="ARBA" id="ARBA00023316"/>
    </source>
</evidence>
<dbReference type="EC" id="2.4.1.227" evidence="10"/>
<dbReference type="PANTHER" id="PTHR21015:SF22">
    <property type="entry name" value="GLYCOSYLTRANSFERASE"/>
    <property type="match status" value="1"/>
</dbReference>
<evidence type="ECO:0000313" key="13">
    <source>
        <dbReference type="EMBL" id="BDI04229.1"/>
    </source>
</evidence>
<dbReference type="NCBIfam" id="TIGR01133">
    <property type="entry name" value="murG"/>
    <property type="match status" value="1"/>
</dbReference>
<evidence type="ECO:0000256" key="10">
    <source>
        <dbReference type="HAMAP-Rule" id="MF_00033"/>
    </source>
</evidence>
<comment type="caution">
    <text evidence="10">Lacks conserved residue(s) required for the propagation of feature annotation.</text>
</comment>
<dbReference type="SUPFAM" id="SSF53756">
    <property type="entry name" value="UDP-Glycosyltransferase/glycogen phosphorylase"/>
    <property type="match status" value="1"/>
</dbReference>
<evidence type="ECO:0000313" key="14">
    <source>
        <dbReference type="Proteomes" id="UP001057498"/>
    </source>
</evidence>
<evidence type="ECO:0000256" key="1">
    <source>
        <dbReference type="ARBA" id="ARBA00022475"/>
    </source>
</evidence>
<keyword evidence="4 10" id="KW-0808">Transferase</keyword>
<dbReference type="RefSeq" id="WP_251972368.1">
    <property type="nucleotide sequence ID" value="NZ_AP025730.1"/>
</dbReference>
<dbReference type="InterPro" id="IPR004276">
    <property type="entry name" value="GlycoTrans_28_N"/>
</dbReference>
<keyword evidence="5 10" id="KW-0133">Cell shape</keyword>
<name>A0ABM7YIL5_9BURK</name>